<proteinExistence type="predicted"/>
<gene>
    <name evidence="2" type="ORF">D0Y53_06540</name>
</gene>
<name>A0A372DN10_9GAMM</name>
<evidence type="ECO:0000313" key="3">
    <source>
        <dbReference type="Proteomes" id="UP000262917"/>
    </source>
</evidence>
<dbReference type="Proteomes" id="UP000262917">
    <property type="component" value="Unassembled WGS sequence"/>
</dbReference>
<reference evidence="2 3" key="1">
    <citation type="submission" date="2018-08" db="EMBL/GenBank/DDBJ databases">
        <title>Lysobacter weifangensis sp. nov., a new member of the family 'Xanthomonadaceae', isolated from soil in a farmland.</title>
        <authorList>
            <person name="Zhao H."/>
        </authorList>
    </citation>
    <scope>NUCLEOTIDE SEQUENCE [LARGE SCALE GENOMIC DNA]</scope>
    <source>
        <strain evidence="2 3">WF-2</strain>
    </source>
</reference>
<keyword evidence="1" id="KW-0732">Signal</keyword>
<dbReference type="AlphaFoldDB" id="A0A372DN10"/>
<sequence>MPAARRWLAALLLAALALPAAAQETVIPKQNVRTAYAQVLRVEPVFQTLTATRMEQHCDDRVVPPRDPPRGLSRIVGAVRQALTHDAEDAPPQDPPAAEDCRLVPVQRQFRRPIAYDVDYVFKGMRYRSRLPYDPGNRLRLQVAITPYVPPPEER</sequence>
<keyword evidence="3" id="KW-1185">Reference proteome</keyword>
<evidence type="ECO:0008006" key="4">
    <source>
        <dbReference type="Google" id="ProtNLM"/>
    </source>
</evidence>
<organism evidence="2 3">
    <name type="scientific">Cognatiluteimonas weifangensis</name>
    <dbReference type="NCBI Taxonomy" id="2303539"/>
    <lineage>
        <taxon>Bacteria</taxon>
        <taxon>Pseudomonadati</taxon>
        <taxon>Pseudomonadota</taxon>
        <taxon>Gammaproteobacteria</taxon>
        <taxon>Lysobacterales</taxon>
        <taxon>Lysobacteraceae</taxon>
        <taxon>Cognatiluteimonas</taxon>
    </lineage>
</organism>
<evidence type="ECO:0000256" key="1">
    <source>
        <dbReference type="SAM" id="SignalP"/>
    </source>
</evidence>
<dbReference type="EMBL" id="QVPD01000005">
    <property type="protein sequence ID" value="RFP60926.1"/>
    <property type="molecule type" value="Genomic_DNA"/>
</dbReference>
<accession>A0A372DN10</accession>
<dbReference type="OrthoDB" id="8909257at2"/>
<evidence type="ECO:0000313" key="2">
    <source>
        <dbReference type="EMBL" id="RFP60926.1"/>
    </source>
</evidence>
<comment type="caution">
    <text evidence="2">The sequence shown here is derived from an EMBL/GenBank/DDBJ whole genome shotgun (WGS) entry which is preliminary data.</text>
</comment>
<feature type="signal peptide" evidence="1">
    <location>
        <begin position="1"/>
        <end position="22"/>
    </location>
</feature>
<feature type="chain" id="PRO_5016884922" description="DUF3828 domain-containing protein" evidence="1">
    <location>
        <begin position="23"/>
        <end position="155"/>
    </location>
</feature>
<protein>
    <recommendedName>
        <fullName evidence="4">DUF3828 domain-containing protein</fullName>
    </recommendedName>
</protein>